<name>A0A7I8D5N4_9BACL</name>
<dbReference type="CDD" id="cd02000">
    <property type="entry name" value="TPP_E1_PDC_ADC_BCADC"/>
    <property type="match status" value="1"/>
</dbReference>
<comment type="function">
    <text evidence="8 10">The pyruvate dehydrogenase complex catalyzes the overall conversion of pyruvate to acetyl-CoA and CO(2). It contains multiple copies of three enzymatic components: pyruvate dehydrogenase (E1), dihydrolipoamide acetyltransferase (E2) and lipoamide dehydrogenase (E3).</text>
</comment>
<dbReference type="InterPro" id="IPR029061">
    <property type="entry name" value="THDP-binding"/>
</dbReference>
<dbReference type="Gene3D" id="3.40.50.970">
    <property type="match status" value="1"/>
</dbReference>
<evidence type="ECO:0000256" key="9">
    <source>
        <dbReference type="ARBA" id="ARBA00051231"/>
    </source>
</evidence>
<evidence type="ECO:0000256" key="6">
    <source>
        <dbReference type="ARBA" id="ARBA00023052"/>
    </source>
</evidence>
<dbReference type="EMBL" id="AP023366">
    <property type="protein sequence ID" value="BCJ85468.1"/>
    <property type="molecule type" value="Genomic_DNA"/>
</dbReference>
<keyword evidence="5 10" id="KW-0560">Oxidoreductase</keyword>
<proteinExistence type="predicted"/>
<dbReference type="InterPro" id="IPR017596">
    <property type="entry name" value="PdhA/BkdA"/>
</dbReference>
<dbReference type="SUPFAM" id="SSF52518">
    <property type="entry name" value="Thiamin diphosphate-binding fold (THDP-binding)"/>
    <property type="match status" value="1"/>
</dbReference>
<evidence type="ECO:0000256" key="8">
    <source>
        <dbReference type="ARBA" id="ARBA00025211"/>
    </source>
</evidence>
<dbReference type="RefSeq" id="WP_200759587.1">
    <property type="nucleotide sequence ID" value="NZ_AP023366.1"/>
</dbReference>
<evidence type="ECO:0000256" key="2">
    <source>
        <dbReference type="ARBA" id="ARBA00011870"/>
    </source>
</evidence>
<dbReference type="InterPro" id="IPR001017">
    <property type="entry name" value="DH_E1"/>
</dbReference>
<dbReference type="GO" id="GO:0004739">
    <property type="term" value="F:pyruvate dehydrogenase (acetyl-transferring) activity"/>
    <property type="evidence" value="ECO:0007669"/>
    <property type="project" value="UniProtKB-UniRule"/>
</dbReference>
<evidence type="ECO:0000256" key="3">
    <source>
        <dbReference type="ARBA" id="ARBA00012281"/>
    </source>
</evidence>
<dbReference type="KEGG" id="eff:skT53_04530"/>
<dbReference type="PANTHER" id="PTHR43380">
    <property type="entry name" value="2-OXOISOVALERATE DEHYDROGENASE SUBUNIT ALPHA, MITOCHONDRIAL"/>
    <property type="match status" value="1"/>
</dbReference>
<dbReference type="EC" id="1.2.4.1" evidence="3 10"/>
<dbReference type="GO" id="GO:0009083">
    <property type="term" value="P:branched-chain amino acid catabolic process"/>
    <property type="evidence" value="ECO:0007669"/>
    <property type="project" value="TreeGrafter"/>
</dbReference>
<evidence type="ECO:0000256" key="4">
    <source>
        <dbReference type="ARBA" id="ARBA00014159"/>
    </source>
</evidence>
<comment type="subunit">
    <text evidence="2 10">Heterodimer of an alpha and a beta chain.</text>
</comment>
<dbReference type="NCBIfam" id="TIGR03181">
    <property type="entry name" value="PDH_E1_alph_x"/>
    <property type="match status" value="1"/>
</dbReference>
<sequence>MKTYTADFGVSMYQILAEDGSVRGDLPELSDDKLIEFYKWMLLTRLYDQRAFNLQRQGRIGTYAPFSGQEAAQIGSFAALKNTDWLATSYREMAGLIYHGLPMEHALLYSMGHPDGGKMPTNLNVLPVQIIIAGQVLHAVGAGLASKLRGESNIAVTYYGDGASSQGDVHEAMNFAAVYKAPVIFFCQNNHWAISVPVSKQMATPTIAQKAVAYGMEGIRVDGNDVLAVYSAMKYAADRARSGEGPTLIEAVTYRLGSHTTADDPTRYRNETELKEWQEKRDPLIRFRIFLENKGIWNEQQENEWREEAKQKIDAAVEKAESHPKAEPSSFFDHVYADLTGPLAEQKQDFVQRLNQGEGR</sequence>
<keyword evidence="13" id="KW-1185">Reference proteome</keyword>
<protein>
    <recommendedName>
        <fullName evidence="4 10">Pyruvate dehydrogenase E1 component subunit alpha</fullName>
        <ecNumber evidence="3 10">1.2.4.1</ecNumber>
    </recommendedName>
</protein>
<evidence type="ECO:0000259" key="11">
    <source>
        <dbReference type="Pfam" id="PF00676"/>
    </source>
</evidence>
<keyword evidence="7 10" id="KW-0670">Pyruvate</keyword>
<keyword evidence="6 10" id="KW-0786">Thiamine pyrophosphate</keyword>
<comment type="cofactor">
    <cofactor evidence="1 10">
        <name>thiamine diphosphate</name>
        <dbReference type="ChEBI" id="CHEBI:58937"/>
    </cofactor>
</comment>
<evidence type="ECO:0000256" key="5">
    <source>
        <dbReference type="ARBA" id="ARBA00023002"/>
    </source>
</evidence>
<dbReference type="Pfam" id="PF00676">
    <property type="entry name" value="E1_dh"/>
    <property type="match status" value="1"/>
</dbReference>
<evidence type="ECO:0000256" key="10">
    <source>
        <dbReference type="RuleBase" id="RU366007"/>
    </source>
</evidence>
<feature type="domain" description="Dehydrogenase E1 component" evidence="11">
    <location>
        <begin position="38"/>
        <end position="328"/>
    </location>
</feature>
<organism evidence="12 13">
    <name type="scientific">Effusibacillus dendaii</name>
    <dbReference type="NCBI Taxonomy" id="2743772"/>
    <lineage>
        <taxon>Bacteria</taxon>
        <taxon>Bacillati</taxon>
        <taxon>Bacillota</taxon>
        <taxon>Bacilli</taxon>
        <taxon>Bacillales</taxon>
        <taxon>Alicyclobacillaceae</taxon>
        <taxon>Effusibacillus</taxon>
    </lineage>
</organism>
<gene>
    <name evidence="12" type="primary">pdhA</name>
    <name evidence="12" type="ORF">skT53_04530</name>
</gene>
<evidence type="ECO:0000256" key="1">
    <source>
        <dbReference type="ARBA" id="ARBA00001964"/>
    </source>
</evidence>
<comment type="catalytic activity">
    <reaction evidence="9 10">
        <text>N(6)-[(R)-lipoyl]-L-lysyl-[protein] + pyruvate + H(+) = N(6)-[(R)-S(8)-acetyldihydrolipoyl]-L-lysyl-[protein] + CO2</text>
        <dbReference type="Rhea" id="RHEA:19189"/>
        <dbReference type="Rhea" id="RHEA-COMP:10474"/>
        <dbReference type="Rhea" id="RHEA-COMP:10478"/>
        <dbReference type="ChEBI" id="CHEBI:15361"/>
        <dbReference type="ChEBI" id="CHEBI:15378"/>
        <dbReference type="ChEBI" id="CHEBI:16526"/>
        <dbReference type="ChEBI" id="CHEBI:83099"/>
        <dbReference type="ChEBI" id="CHEBI:83111"/>
        <dbReference type="EC" id="1.2.4.1"/>
    </reaction>
</comment>
<reference evidence="12 13" key="1">
    <citation type="submission" date="2020-08" db="EMBL/GenBank/DDBJ databases">
        <title>Complete Genome Sequence of Effusibacillus dendaii Strain skT53, Isolated from Farmland soil.</title>
        <authorList>
            <person name="Konishi T."/>
            <person name="Kawasaki H."/>
        </authorList>
    </citation>
    <scope>NUCLEOTIDE SEQUENCE [LARGE SCALE GENOMIC DNA]</scope>
    <source>
        <strain evidence="13">skT53</strain>
    </source>
</reference>
<accession>A0A7I8D5N4</accession>
<dbReference type="InterPro" id="IPR050771">
    <property type="entry name" value="Alpha-ketoacid_DH_E1_comp"/>
</dbReference>
<evidence type="ECO:0000313" key="13">
    <source>
        <dbReference type="Proteomes" id="UP000593802"/>
    </source>
</evidence>
<dbReference type="PANTHER" id="PTHR43380:SF1">
    <property type="entry name" value="2-OXOISOVALERATE DEHYDROGENASE SUBUNIT ALPHA, MITOCHONDRIAL"/>
    <property type="match status" value="1"/>
</dbReference>
<evidence type="ECO:0000256" key="7">
    <source>
        <dbReference type="ARBA" id="ARBA00023317"/>
    </source>
</evidence>
<dbReference type="Proteomes" id="UP000593802">
    <property type="component" value="Chromosome"/>
</dbReference>
<dbReference type="AlphaFoldDB" id="A0A7I8D5N4"/>
<evidence type="ECO:0000313" key="12">
    <source>
        <dbReference type="EMBL" id="BCJ85468.1"/>
    </source>
</evidence>